<dbReference type="GO" id="GO:0030170">
    <property type="term" value="F:pyridoxal phosphate binding"/>
    <property type="evidence" value="ECO:0007669"/>
    <property type="project" value="InterPro"/>
</dbReference>
<comment type="pathway">
    <text evidence="5">Amino-acid biosynthesis; L-arginine biosynthesis; N(2)-acetyl-L-ornithine from L-glutamate: step 4/4.</text>
</comment>
<accession>A0A1Y1CIT5</accession>
<dbReference type="Gene3D" id="3.40.640.10">
    <property type="entry name" value="Type I PLP-dependent aspartate aminotransferase-like (Major domain)"/>
    <property type="match status" value="1"/>
</dbReference>
<comment type="similarity">
    <text evidence="5">Belongs to the class-III pyridoxal-phosphate-dependent aminotransferase family. ArgD subfamily.</text>
</comment>
<name>A0A1Y1CIT5_9BACT</name>
<dbReference type="Proteomes" id="UP000218267">
    <property type="component" value="Chromosome"/>
</dbReference>
<comment type="catalytic activity">
    <reaction evidence="5">
        <text>N(2)-acetyl-L-ornithine + 2-oxoglutarate = N-acetyl-L-glutamate 5-semialdehyde + L-glutamate</text>
        <dbReference type="Rhea" id="RHEA:18049"/>
        <dbReference type="ChEBI" id="CHEBI:16810"/>
        <dbReference type="ChEBI" id="CHEBI:29123"/>
        <dbReference type="ChEBI" id="CHEBI:29985"/>
        <dbReference type="ChEBI" id="CHEBI:57805"/>
        <dbReference type="EC" id="2.6.1.11"/>
    </reaction>
</comment>
<keyword evidence="5" id="KW-0055">Arginine biosynthesis</keyword>
<feature type="binding site" evidence="5">
    <location>
        <begin position="223"/>
        <end position="226"/>
    </location>
    <ligand>
        <name>pyridoxal 5'-phosphate</name>
        <dbReference type="ChEBI" id="CHEBI:597326"/>
    </ligand>
</feature>
<keyword evidence="4 5" id="KW-0663">Pyridoxal phosphate</keyword>
<keyword evidence="7" id="KW-1185">Reference proteome</keyword>
<feature type="binding site" evidence="5">
    <location>
        <position position="139"/>
    </location>
    <ligand>
        <name>pyridoxal 5'-phosphate</name>
        <dbReference type="ChEBI" id="CHEBI:597326"/>
    </ligand>
</feature>
<comment type="miscellaneous">
    <text evidence="5">May also have succinyldiaminopimelate aminotransferase activity, thus carrying out the corresponding step in lysine biosynthesis.</text>
</comment>
<gene>
    <name evidence="5" type="primary">argD</name>
    <name evidence="6" type="ORF">ALGA_1546</name>
</gene>
<sequence length="398" mass="43569">MIQKLNRTYDDLDKKYYLQTFKRYPLTFDHGKGSHIWDVEGNEYIDMLGGIAVNSVGHSHPKVVKAIQNQAAKLIHISNFYLSEPQVMLSKKLVELSGLDRVFFANSGAESVEGAIKIARKYAHSIGRGGNVISFENSFHGRTLATIATGKKAYQKGFDPIPQGFSQVPFNNIEAIKKAVDKNTAAIIIEPIQGEGGVNVANKTFLNQLRTFCDEQDIVLIFDEIQCGIGRTGKMFAKEHFGVQPDIMTLAKALGGGVPIGAILSNQKISAAIDFGDHGTTFGGNPLVCAASLATLEVIETEKLLKQSEEKGNWLKSEIAAMENPDIKKIRGLGLMIGIEFNFETKPLVQKMLENGVLANSTSDTVLRLVPPLNISYEDLGKAMDVLKKSLKEIKGND</sequence>
<protein>
    <recommendedName>
        <fullName evidence="5">Acetylornithine aminotransferase</fullName>
        <shortName evidence="5">ACOAT</shortName>
        <ecNumber evidence="5">2.6.1.11</ecNumber>
    </recommendedName>
</protein>
<reference evidence="6 7" key="1">
    <citation type="journal article" date="2018" name="Mar. Genomics">
        <title>Complete genome sequence of Marinifilaceae bacterium strain SPP2, isolated from the Antarctic marine sediment.</title>
        <authorList>
            <person name="Watanabe M."/>
            <person name="Kojima H."/>
            <person name="Fukui M."/>
        </authorList>
    </citation>
    <scope>NUCLEOTIDE SEQUENCE [LARGE SCALE GENOMIC DNA]</scope>
    <source>
        <strain evidence="6 7">SPP2</strain>
    </source>
</reference>
<dbReference type="PANTHER" id="PTHR11986">
    <property type="entry name" value="AMINOTRANSFERASE CLASS III"/>
    <property type="match status" value="1"/>
</dbReference>
<dbReference type="InterPro" id="IPR015424">
    <property type="entry name" value="PyrdxlP-dep_Trfase"/>
</dbReference>
<dbReference type="OrthoDB" id="9801052at2"/>
<dbReference type="InterPro" id="IPR050103">
    <property type="entry name" value="Class-III_PLP-dep_AT"/>
</dbReference>
<dbReference type="KEGG" id="mbas:ALGA_1546"/>
<dbReference type="AlphaFoldDB" id="A0A1Y1CIT5"/>
<evidence type="ECO:0000313" key="7">
    <source>
        <dbReference type="Proteomes" id="UP000218267"/>
    </source>
</evidence>
<dbReference type="GO" id="GO:0005737">
    <property type="term" value="C:cytoplasm"/>
    <property type="evidence" value="ECO:0007669"/>
    <property type="project" value="UniProtKB-SubCell"/>
</dbReference>
<dbReference type="InterPro" id="IPR049704">
    <property type="entry name" value="Aminotrans_3_PPA_site"/>
</dbReference>
<reference evidence="7" key="2">
    <citation type="journal article" date="2020" name="Antonie Van Leeuwenhoek">
        <title>Labilibaculum antarcticum sp. nov., a novel facultative anaerobic, psychrotorelant bacterium isolated from marine sediment of Antarctica.</title>
        <authorList>
            <person name="Watanabe M."/>
            <person name="Kojima H."/>
            <person name="Fukui M."/>
        </authorList>
    </citation>
    <scope>NUCLEOTIDE SEQUENCE [LARGE SCALE GENOMIC DNA]</scope>
    <source>
        <strain evidence="7">SPP2</strain>
    </source>
</reference>
<proteinExistence type="inferred from homology"/>
<dbReference type="GO" id="GO:0042802">
    <property type="term" value="F:identical protein binding"/>
    <property type="evidence" value="ECO:0007669"/>
    <property type="project" value="TreeGrafter"/>
</dbReference>
<dbReference type="SUPFAM" id="SSF53383">
    <property type="entry name" value="PLP-dependent transferases"/>
    <property type="match status" value="1"/>
</dbReference>
<dbReference type="UniPathway" id="UPA00068">
    <property type="reaction ID" value="UER00109"/>
</dbReference>
<dbReference type="NCBIfam" id="NF002325">
    <property type="entry name" value="PRK01278.1"/>
    <property type="match status" value="1"/>
</dbReference>
<evidence type="ECO:0000256" key="4">
    <source>
        <dbReference type="ARBA" id="ARBA00022898"/>
    </source>
</evidence>
<comment type="cofactor">
    <cofactor evidence="5">
        <name>pyridoxal 5'-phosphate</name>
        <dbReference type="ChEBI" id="CHEBI:597326"/>
    </cofactor>
    <text evidence="5">Binds 1 pyridoxal phosphate per subunit.</text>
</comment>
<comment type="subunit">
    <text evidence="5">Homodimer.</text>
</comment>
<evidence type="ECO:0000313" key="6">
    <source>
        <dbReference type="EMBL" id="BAX79922.1"/>
    </source>
</evidence>
<dbReference type="HAMAP" id="MF_01107">
    <property type="entry name" value="ArgD_aminotrans_3"/>
    <property type="match status" value="1"/>
</dbReference>
<feature type="modified residue" description="N6-(pyridoxal phosphate)lysine" evidence="5">
    <location>
        <position position="252"/>
    </location>
</feature>
<keyword evidence="3 5" id="KW-0808">Transferase</keyword>
<evidence type="ECO:0000256" key="1">
    <source>
        <dbReference type="ARBA" id="ARBA00022576"/>
    </source>
</evidence>
<dbReference type="PIRSF" id="PIRSF000521">
    <property type="entry name" value="Transaminase_4ab_Lys_Orn"/>
    <property type="match status" value="1"/>
</dbReference>
<comment type="subcellular location">
    <subcellularLocation>
        <location evidence="5">Cytoplasm</location>
    </subcellularLocation>
</comment>
<dbReference type="FunFam" id="3.40.640.10:FF:000004">
    <property type="entry name" value="Acetylornithine aminotransferase"/>
    <property type="match status" value="1"/>
</dbReference>
<dbReference type="InterPro" id="IPR015422">
    <property type="entry name" value="PyrdxlP-dep_Trfase_small"/>
</dbReference>
<dbReference type="GO" id="GO:0003992">
    <property type="term" value="F:N2-acetyl-L-ornithine:2-oxoglutarate 5-aminotransferase activity"/>
    <property type="evidence" value="ECO:0007669"/>
    <property type="project" value="UniProtKB-UniRule"/>
</dbReference>
<evidence type="ECO:0000256" key="2">
    <source>
        <dbReference type="ARBA" id="ARBA00022605"/>
    </source>
</evidence>
<dbReference type="CDD" id="cd00610">
    <property type="entry name" value="OAT_like"/>
    <property type="match status" value="1"/>
</dbReference>
<dbReference type="PANTHER" id="PTHR11986:SF79">
    <property type="entry name" value="ACETYLORNITHINE AMINOTRANSFERASE, MITOCHONDRIAL"/>
    <property type="match status" value="1"/>
</dbReference>
<keyword evidence="5" id="KW-0963">Cytoplasm</keyword>
<dbReference type="PROSITE" id="PS00600">
    <property type="entry name" value="AA_TRANSFER_CLASS_3"/>
    <property type="match status" value="1"/>
</dbReference>
<evidence type="ECO:0000256" key="3">
    <source>
        <dbReference type="ARBA" id="ARBA00022679"/>
    </source>
</evidence>
<keyword evidence="1 5" id="KW-0032">Aminotransferase</keyword>
<dbReference type="Gene3D" id="3.90.1150.10">
    <property type="entry name" value="Aspartate Aminotransferase, domain 1"/>
    <property type="match status" value="1"/>
</dbReference>
<feature type="binding site" evidence="5">
    <location>
        <position position="281"/>
    </location>
    <ligand>
        <name>pyridoxal 5'-phosphate</name>
        <dbReference type="ChEBI" id="CHEBI:597326"/>
    </ligand>
</feature>
<dbReference type="EC" id="2.6.1.11" evidence="5"/>
<dbReference type="NCBIfam" id="TIGR00707">
    <property type="entry name" value="argD"/>
    <property type="match status" value="1"/>
</dbReference>
<dbReference type="InterPro" id="IPR005814">
    <property type="entry name" value="Aminotrans_3"/>
</dbReference>
<dbReference type="InterPro" id="IPR004636">
    <property type="entry name" value="AcOrn/SuccOrn_fam"/>
</dbReference>
<dbReference type="GO" id="GO:0006526">
    <property type="term" value="P:L-arginine biosynthetic process"/>
    <property type="evidence" value="ECO:0007669"/>
    <property type="project" value="UniProtKB-UniRule"/>
</dbReference>
<dbReference type="EMBL" id="AP018042">
    <property type="protein sequence ID" value="BAX79922.1"/>
    <property type="molecule type" value="Genomic_DNA"/>
</dbReference>
<keyword evidence="2 5" id="KW-0028">Amino-acid biosynthesis</keyword>
<organism evidence="6 7">
    <name type="scientific">Labilibaculum antarcticum</name>
    <dbReference type="NCBI Taxonomy" id="1717717"/>
    <lineage>
        <taxon>Bacteria</taxon>
        <taxon>Pseudomonadati</taxon>
        <taxon>Bacteroidota</taxon>
        <taxon>Bacteroidia</taxon>
        <taxon>Marinilabiliales</taxon>
        <taxon>Marinifilaceae</taxon>
        <taxon>Labilibaculum</taxon>
    </lineage>
</organism>
<feature type="binding site" evidence="5">
    <location>
        <begin position="108"/>
        <end position="109"/>
    </location>
    <ligand>
        <name>pyridoxal 5'-phosphate</name>
        <dbReference type="ChEBI" id="CHEBI:597326"/>
    </ligand>
</feature>
<dbReference type="Pfam" id="PF00202">
    <property type="entry name" value="Aminotran_3"/>
    <property type="match status" value="1"/>
</dbReference>
<feature type="binding site" evidence="5">
    <location>
        <position position="142"/>
    </location>
    <ligand>
        <name>N(2)-acetyl-L-ornithine</name>
        <dbReference type="ChEBI" id="CHEBI:57805"/>
    </ligand>
</feature>
<dbReference type="RefSeq" id="WP_096428803.1">
    <property type="nucleotide sequence ID" value="NZ_AP018042.1"/>
</dbReference>
<dbReference type="InterPro" id="IPR015421">
    <property type="entry name" value="PyrdxlP-dep_Trfase_major"/>
</dbReference>
<evidence type="ECO:0000256" key="5">
    <source>
        <dbReference type="HAMAP-Rule" id="MF_01107"/>
    </source>
</evidence>
<feature type="binding site" evidence="5">
    <location>
        <position position="280"/>
    </location>
    <ligand>
        <name>N(2)-acetyl-L-ornithine</name>
        <dbReference type="ChEBI" id="CHEBI:57805"/>
    </ligand>
</feature>